<accession>A0A8J6CQ76</accession>
<dbReference type="Gene3D" id="3.60.10.10">
    <property type="entry name" value="Endonuclease/exonuclease/phosphatase"/>
    <property type="match status" value="1"/>
</dbReference>
<dbReference type="InterPro" id="IPR025558">
    <property type="entry name" value="DUF4283"/>
</dbReference>
<dbReference type="SUPFAM" id="SSF56219">
    <property type="entry name" value="DNase I-like"/>
    <property type="match status" value="1"/>
</dbReference>
<reference evidence="4 5" key="1">
    <citation type="journal article" date="2021" name="bioRxiv">
        <title>The Gossypium anomalum genome as a resource for cotton improvement and evolutionary analysis of hybrid incompatibility.</title>
        <authorList>
            <person name="Grover C.E."/>
            <person name="Yuan D."/>
            <person name="Arick M.A."/>
            <person name="Miller E.R."/>
            <person name="Hu G."/>
            <person name="Peterson D.G."/>
            <person name="Wendel J.F."/>
            <person name="Udall J.A."/>
        </authorList>
    </citation>
    <scope>NUCLEOTIDE SEQUENCE [LARGE SCALE GENOMIC DNA]</scope>
    <source>
        <strain evidence="4">JFW-Udall</strain>
        <tissue evidence="4">Leaf</tissue>
    </source>
</reference>
<evidence type="ECO:0008006" key="6">
    <source>
        <dbReference type="Google" id="ProtNLM"/>
    </source>
</evidence>
<evidence type="ECO:0000313" key="5">
    <source>
        <dbReference type="Proteomes" id="UP000701853"/>
    </source>
</evidence>
<dbReference type="Pfam" id="PF00078">
    <property type="entry name" value="RVT_1"/>
    <property type="match status" value="1"/>
</dbReference>
<evidence type="ECO:0000313" key="4">
    <source>
        <dbReference type="EMBL" id="KAG8479241.1"/>
    </source>
</evidence>
<dbReference type="InterPro" id="IPR043502">
    <property type="entry name" value="DNA/RNA_pol_sf"/>
</dbReference>
<feature type="domain" description="DUF4283" evidence="2">
    <location>
        <begin position="32"/>
        <end position="112"/>
    </location>
</feature>
<dbReference type="InterPro" id="IPR025836">
    <property type="entry name" value="Zn_knuckle_CX2CX4HX4C"/>
</dbReference>
<dbReference type="Pfam" id="PF14392">
    <property type="entry name" value="zf-CCHC_4"/>
    <property type="match status" value="1"/>
</dbReference>
<comment type="caution">
    <text evidence="4">The sequence shown here is derived from an EMBL/GenBank/DDBJ whole genome shotgun (WGS) entry which is preliminary data.</text>
</comment>
<protein>
    <recommendedName>
        <fullName evidence="6">Reverse transcriptase domain-containing protein</fullName>
    </recommendedName>
</protein>
<keyword evidence="5" id="KW-1185">Reference proteome</keyword>
<sequence>MENDIADLSLEDGEEEAFSLQGEGDEQILVYRLCLVGCFLTASVVHFPAMRNTLENIWHLLKGVQISDLGEKRYLFKFFNELDISRVISRALWTFNNHMLIFHRIKKNEDPMSMPLVFSDWWVQVHDLPSGSFKDSMAIQFGNFLGRFLEYDTKQVVNGFKNYMRIRVQIDVRKPLKRKKKIMISASKFNYAKFKYEKLTLFCFLCGCLGHVIGGCQGACRLEEIKIFYWNVRGLGSPRAVRRLQYMLKFYHPKIVFFMETKLNANKTENGGQLVTLKSFSQSHVDVEIQEDEDSPRWRFTNFYRAPDVRHKAETWDLLRRMGRNVSLPWCVAGDFNDTLFAHKKQCGLPGKEARMEAFRRTLESEAWWVLEDPYEEVIKKLWNESSGLFLNRMSFLASGLKDWVKKLKADKGRDVQRLNRRLEELNFEKRTEGVLVALEEVKLHLNMEIDKEERYWEQRARANWLKMGDKNTAFFHRYVSQRRRINRIRGLQRIDEDEIVGALKGMGPTKAYGPDGFLNFRPISLCTVIYKIIAKTVANRLQRVLDVYVDAAQSSFVPGRLITDNVLLAYEVLHSFKNKNSSRKGFMTLKLDMRKAYDRVEWPFIKGVMSKMGFSDLFIDVIFRCINSVQYSILINGEEGPNFKATRGLRQGDPLSSYLFLSCGEGLPALMRLACQEGLNVRVSTDIEKYLGLPNRVGRRKKRDFQHLKDRMRQQINSWSIRVLSQGDKEVFIKAVLQAIPTYAMACFLLPKSLCSELENIMSSFWWQKGQERRGLHWCDWKALSGLKEDDGMGFRNLSFFNIALLGNLPSFTWQSLCAVKGLLRKGLGWRIGYGQQSISKCRLISCALWALWTSRNRFLHERELKSGSQVAEFVLNYIKHLDGVKTSLPERSLHTNSPKCECTVSFCGRSVGLPSGQLGLYEVEMEGDSRTVICKLQEENEDRSEIAAIREMIDMESLLFPGGGVIFKRGVVDAS</sequence>
<dbReference type="AlphaFoldDB" id="A0A8J6CQ76"/>
<name>A0A8J6CQ76_9ROSI</name>
<dbReference type="PANTHER" id="PTHR33116">
    <property type="entry name" value="REVERSE TRANSCRIPTASE ZINC-BINDING DOMAIN-CONTAINING PROTEIN-RELATED-RELATED"/>
    <property type="match status" value="1"/>
</dbReference>
<dbReference type="Proteomes" id="UP000701853">
    <property type="component" value="Chromosome 11"/>
</dbReference>
<dbReference type="CDD" id="cd01650">
    <property type="entry name" value="RT_nLTR_like"/>
    <property type="match status" value="1"/>
</dbReference>
<dbReference type="Pfam" id="PF14111">
    <property type="entry name" value="DUF4283"/>
    <property type="match status" value="1"/>
</dbReference>
<evidence type="ECO:0000259" key="3">
    <source>
        <dbReference type="Pfam" id="PF14392"/>
    </source>
</evidence>
<dbReference type="InterPro" id="IPR036691">
    <property type="entry name" value="Endo/exonu/phosph_ase_sf"/>
</dbReference>
<evidence type="ECO:0000259" key="2">
    <source>
        <dbReference type="Pfam" id="PF14111"/>
    </source>
</evidence>
<organism evidence="4 5">
    <name type="scientific">Gossypium anomalum</name>
    <dbReference type="NCBI Taxonomy" id="47600"/>
    <lineage>
        <taxon>Eukaryota</taxon>
        <taxon>Viridiplantae</taxon>
        <taxon>Streptophyta</taxon>
        <taxon>Embryophyta</taxon>
        <taxon>Tracheophyta</taxon>
        <taxon>Spermatophyta</taxon>
        <taxon>Magnoliopsida</taxon>
        <taxon>eudicotyledons</taxon>
        <taxon>Gunneridae</taxon>
        <taxon>Pentapetalae</taxon>
        <taxon>rosids</taxon>
        <taxon>malvids</taxon>
        <taxon>Malvales</taxon>
        <taxon>Malvaceae</taxon>
        <taxon>Malvoideae</taxon>
        <taxon>Gossypium</taxon>
    </lineage>
</organism>
<dbReference type="OrthoDB" id="1738942at2759"/>
<dbReference type="SUPFAM" id="SSF56672">
    <property type="entry name" value="DNA/RNA polymerases"/>
    <property type="match status" value="1"/>
</dbReference>
<dbReference type="InterPro" id="IPR000477">
    <property type="entry name" value="RT_dom"/>
</dbReference>
<feature type="domain" description="Zinc knuckle CX2CX4HX4C" evidence="3">
    <location>
        <begin position="170"/>
        <end position="217"/>
    </location>
</feature>
<dbReference type="PANTHER" id="PTHR33116:SF86">
    <property type="entry name" value="REVERSE TRANSCRIPTASE DOMAIN-CONTAINING PROTEIN"/>
    <property type="match status" value="1"/>
</dbReference>
<evidence type="ECO:0000259" key="1">
    <source>
        <dbReference type="Pfam" id="PF00078"/>
    </source>
</evidence>
<gene>
    <name evidence="4" type="ORF">CXB51_029714</name>
</gene>
<feature type="domain" description="Reverse transcriptase" evidence="1">
    <location>
        <begin position="520"/>
        <end position="676"/>
    </location>
</feature>
<dbReference type="EMBL" id="JAHUZN010000011">
    <property type="protein sequence ID" value="KAG8479241.1"/>
    <property type="molecule type" value="Genomic_DNA"/>
</dbReference>
<proteinExistence type="predicted"/>